<accession>A0A5N5LW90</accession>
<comment type="caution">
    <text evidence="1">The sequence shown here is derived from an EMBL/GenBank/DDBJ whole genome shotgun (WGS) entry which is preliminary data.</text>
</comment>
<sequence length="66" mass="7881">MYKTLCMVYKNPRACPSAPMHQRYIWCSSELLYRKRSLPLIYCTIAADRSEFTQERQKTSNYSTCF</sequence>
<dbReference type="Proteomes" id="UP000327468">
    <property type="component" value="Chromosome 16"/>
</dbReference>
<proteinExistence type="predicted"/>
<protein>
    <submittedName>
        <fullName evidence="1">Uncharacterized protein</fullName>
    </submittedName>
</protein>
<evidence type="ECO:0000313" key="1">
    <source>
        <dbReference type="EMBL" id="KAB5546396.1"/>
    </source>
</evidence>
<organism evidence="1 2">
    <name type="scientific">Pangasianodon hypophthalmus</name>
    <name type="common">Striped catfish</name>
    <name type="synonym">Helicophagus hypophthalmus</name>
    <dbReference type="NCBI Taxonomy" id="310915"/>
    <lineage>
        <taxon>Eukaryota</taxon>
        <taxon>Metazoa</taxon>
        <taxon>Chordata</taxon>
        <taxon>Craniata</taxon>
        <taxon>Vertebrata</taxon>
        <taxon>Euteleostomi</taxon>
        <taxon>Actinopterygii</taxon>
        <taxon>Neopterygii</taxon>
        <taxon>Teleostei</taxon>
        <taxon>Ostariophysi</taxon>
        <taxon>Siluriformes</taxon>
        <taxon>Pangasiidae</taxon>
        <taxon>Pangasianodon</taxon>
    </lineage>
</organism>
<keyword evidence="2" id="KW-1185">Reference proteome</keyword>
<reference evidence="1 2" key="1">
    <citation type="submission" date="2019-06" db="EMBL/GenBank/DDBJ databases">
        <title>A chromosome-scale genome assembly of the striped catfish, Pangasianodon hypophthalmus.</title>
        <authorList>
            <person name="Wen M."/>
            <person name="Zahm M."/>
            <person name="Roques C."/>
            <person name="Cabau C."/>
            <person name="Klopp C."/>
            <person name="Donnadieu C."/>
            <person name="Jouanno E."/>
            <person name="Avarre J.-C."/>
            <person name="Campet M."/>
            <person name="Ha T.T.T."/>
            <person name="Dugue R."/>
            <person name="Lampietro C."/>
            <person name="Louis A."/>
            <person name="Herpin A."/>
            <person name="Echchiki A."/>
            <person name="Berthelot C."/>
            <person name="Parey E."/>
            <person name="Roest-Crollius H."/>
            <person name="Braasch I."/>
            <person name="Postlethwait J."/>
            <person name="Bobe J."/>
            <person name="Montfort J."/>
            <person name="Bouchez O."/>
            <person name="Begum T."/>
            <person name="Schartl M."/>
            <person name="Guiguen Y."/>
        </authorList>
    </citation>
    <scope>NUCLEOTIDE SEQUENCE [LARGE SCALE GENOMIC DNA]</scope>
    <source>
        <strain evidence="1 2">Indonesia</strain>
        <tissue evidence="1">Blood</tissue>
    </source>
</reference>
<gene>
    <name evidence="1" type="ORF">PHYPO_G00071550</name>
</gene>
<dbReference type="AlphaFoldDB" id="A0A5N5LW90"/>
<evidence type="ECO:0000313" key="2">
    <source>
        <dbReference type="Proteomes" id="UP000327468"/>
    </source>
</evidence>
<name>A0A5N5LW90_PANHP</name>
<dbReference type="EMBL" id="VFJC01000017">
    <property type="protein sequence ID" value="KAB5546396.1"/>
    <property type="molecule type" value="Genomic_DNA"/>
</dbReference>